<reference evidence="1 2" key="1">
    <citation type="submission" date="2018-12" db="EMBL/GenBank/DDBJ databases">
        <title>Genome sequence from the cellulolytic species, Caldicellulosiruptor changbaiensis.</title>
        <authorList>
            <person name="Blumer-Schuette S.E."/>
            <person name="Mendoza C."/>
        </authorList>
    </citation>
    <scope>NUCLEOTIDE SEQUENCE [LARGE SCALE GENOMIC DNA]</scope>
    <source>
        <strain evidence="1 2">CBS-Z</strain>
    </source>
</reference>
<evidence type="ECO:0008006" key="3">
    <source>
        <dbReference type="Google" id="ProtNLM"/>
    </source>
</evidence>
<keyword evidence="2" id="KW-1185">Reference proteome</keyword>
<gene>
    <name evidence="1" type="ORF">ELD05_00490</name>
</gene>
<evidence type="ECO:0000313" key="1">
    <source>
        <dbReference type="EMBL" id="AZT89280.1"/>
    </source>
</evidence>
<organism evidence="1 2">
    <name type="scientific">Caldicellulosiruptor changbaiensis</name>
    <dbReference type="NCBI Taxonomy" id="1222016"/>
    <lineage>
        <taxon>Bacteria</taxon>
        <taxon>Bacillati</taxon>
        <taxon>Bacillota</taxon>
        <taxon>Bacillota incertae sedis</taxon>
        <taxon>Caldicellulosiruptorales</taxon>
        <taxon>Caldicellulosiruptoraceae</taxon>
        <taxon>Caldicellulosiruptor</taxon>
    </lineage>
</organism>
<protein>
    <recommendedName>
        <fullName evidence="3">NurA domain-containing protein</fullName>
    </recommendedName>
</protein>
<dbReference type="KEGG" id="ccha:ELD05_00490"/>
<proteinExistence type="predicted"/>
<sequence length="626" mass="72841">MSKLSQMYSFWKNSITQSKVRFNTNLSSIFQALSGFYENVMPDFAIEWDSLFSNPTFRHQLSQKIESFFQKREINFVAIDGTCTKWESSNYLIFFAGAYGARGKIILAPYSEKIKYEKWDFSRDVTMMAQIPIMPYEIELIASEEEKKFLGISSDKDYQEILNLHVSLMRLAEIYLAYHMASSSTIDMPQIILLDLMPSSLLRIPYVNYKSLGLLGHRFRNDTIKISNVVVSLSHPFNYQLLVPSKKKYRDYSYFLAKVTQAMSQDRTKTTFTYDELCRLTGKNIEDIRRISRFLERNQILTIKEDGIQMDTSPDLCWQYTVEFFEYFCSQLFIKKDPKSLELDFYKDSGTSYQNASHQNFKRVISHDDINFLISVGIRALIEKCWDNNIFLVGIAKDSQSRYFSRNYLKLLVASNLLSAEMKEKMEKYPIPILCSDRLLFENYAYFNRNLNSPWSSVEFDSALSTLFVNEKGEITGVKGHIVADDRIFAKSIAQFFISRKKKIPSMGHAIFIERLLHPSLDKNFLENTLIDSPTLGALCPFIHLDKTYTNWGQAMNMYFLSVLTKNHFPEVIGYPEPLHKADRSAKTLLRFAKGIIKSSDIEEKRFPLAKPLRKLRDNTDFEDEN</sequence>
<dbReference type="AlphaFoldDB" id="A0A3T0D3M1"/>
<evidence type="ECO:0000313" key="2">
    <source>
        <dbReference type="Proteomes" id="UP000282930"/>
    </source>
</evidence>
<dbReference type="RefSeq" id="WP_127350900.1">
    <property type="nucleotide sequence ID" value="NZ_CP034791.1"/>
</dbReference>
<accession>A0A3T0D3M1</accession>
<dbReference type="Proteomes" id="UP000282930">
    <property type="component" value="Chromosome"/>
</dbReference>
<name>A0A3T0D3M1_9FIRM</name>
<dbReference type="EMBL" id="CP034791">
    <property type="protein sequence ID" value="AZT89280.1"/>
    <property type="molecule type" value="Genomic_DNA"/>
</dbReference>